<evidence type="ECO:0000313" key="6">
    <source>
        <dbReference type="EMBL" id="KAF2827281.1"/>
    </source>
</evidence>
<dbReference type="GO" id="GO:0016020">
    <property type="term" value="C:membrane"/>
    <property type="evidence" value="ECO:0007669"/>
    <property type="project" value="UniProtKB-SubCell"/>
</dbReference>
<keyword evidence="7" id="KW-1185">Reference proteome</keyword>
<comment type="subcellular location">
    <subcellularLocation>
        <location evidence="1">Membrane</location>
        <topology evidence="1">Multi-pass membrane protein</topology>
    </subcellularLocation>
</comment>
<evidence type="ECO:0000256" key="4">
    <source>
        <dbReference type="ARBA" id="ARBA00023136"/>
    </source>
</evidence>
<dbReference type="GO" id="GO:0016765">
    <property type="term" value="F:transferase activity, transferring alkyl or aryl (other than methyl) groups"/>
    <property type="evidence" value="ECO:0007669"/>
    <property type="project" value="InterPro"/>
</dbReference>
<name>A0A6A7A1Z9_9PLEO</name>
<gene>
    <name evidence="6" type="ORF">CC86DRAFT_321203</name>
</gene>
<keyword evidence="4 5" id="KW-0472">Membrane</keyword>
<proteinExistence type="predicted"/>
<dbReference type="InterPro" id="IPR000537">
    <property type="entry name" value="UbiA_prenyltransferase"/>
</dbReference>
<evidence type="ECO:0000256" key="3">
    <source>
        <dbReference type="ARBA" id="ARBA00022989"/>
    </source>
</evidence>
<feature type="transmembrane region" description="Helical" evidence="5">
    <location>
        <begin position="46"/>
        <end position="77"/>
    </location>
</feature>
<accession>A0A6A7A1Z9</accession>
<dbReference type="PANTHER" id="PTHR42723">
    <property type="entry name" value="CHLOROPHYLL SYNTHASE"/>
    <property type="match status" value="1"/>
</dbReference>
<organism evidence="6 7">
    <name type="scientific">Ophiobolus disseminans</name>
    <dbReference type="NCBI Taxonomy" id="1469910"/>
    <lineage>
        <taxon>Eukaryota</taxon>
        <taxon>Fungi</taxon>
        <taxon>Dikarya</taxon>
        <taxon>Ascomycota</taxon>
        <taxon>Pezizomycotina</taxon>
        <taxon>Dothideomycetes</taxon>
        <taxon>Pleosporomycetidae</taxon>
        <taxon>Pleosporales</taxon>
        <taxon>Pleosporineae</taxon>
        <taxon>Phaeosphaeriaceae</taxon>
        <taxon>Ophiobolus</taxon>
    </lineage>
</organism>
<evidence type="ECO:0000256" key="1">
    <source>
        <dbReference type="ARBA" id="ARBA00004141"/>
    </source>
</evidence>
<protein>
    <recommendedName>
        <fullName evidence="8">UbiA prenyltransferase</fullName>
    </recommendedName>
</protein>
<dbReference type="Gene3D" id="1.10.357.140">
    <property type="entry name" value="UbiA prenyltransferase"/>
    <property type="match status" value="1"/>
</dbReference>
<feature type="transmembrane region" description="Helical" evidence="5">
    <location>
        <begin position="191"/>
        <end position="211"/>
    </location>
</feature>
<evidence type="ECO:0000313" key="7">
    <source>
        <dbReference type="Proteomes" id="UP000799424"/>
    </source>
</evidence>
<dbReference type="Proteomes" id="UP000799424">
    <property type="component" value="Unassembled WGS sequence"/>
</dbReference>
<dbReference type="CDD" id="cd13965">
    <property type="entry name" value="PT_UbiA_3"/>
    <property type="match status" value="1"/>
</dbReference>
<dbReference type="Pfam" id="PF01040">
    <property type="entry name" value="UbiA"/>
    <property type="match status" value="1"/>
</dbReference>
<dbReference type="OrthoDB" id="434972at2759"/>
<dbReference type="PANTHER" id="PTHR42723:SF1">
    <property type="entry name" value="CHLOROPHYLL SYNTHASE, CHLOROPLASTIC"/>
    <property type="match status" value="1"/>
</dbReference>
<feature type="non-terminal residue" evidence="6">
    <location>
        <position position="229"/>
    </location>
</feature>
<sequence length="229" mass="26122">MLWVWLVMLQFTLHNQRRPESIIEDNINKPWRPLPSGRISVKGANYLLFVTYLAVSVLSFQLGVITHFVVFTGLVCWYNDLGGSDRSGLFRNFLNASGYACLFSASLRICLDPSGESRIGDRATSWTLIMVLVIFTTIHAQEFRDEAGDKARRRQNIITSIGHSRARLLLVTFMGFWCAFIPSWLGLTFKGAFVTLALGLWTAALTIWGMVKRTEKLDKKMYLVWSCWL</sequence>
<evidence type="ECO:0000256" key="2">
    <source>
        <dbReference type="ARBA" id="ARBA00022692"/>
    </source>
</evidence>
<reference evidence="6" key="1">
    <citation type="journal article" date="2020" name="Stud. Mycol.">
        <title>101 Dothideomycetes genomes: a test case for predicting lifestyles and emergence of pathogens.</title>
        <authorList>
            <person name="Haridas S."/>
            <person name="Albert R."/>
            <person name="Binder M."/>
            <person name="Bloem J."/>
            <person name="Labutti K."/>
            <person name="Salamov A."/>
            <person name="Andreopoulos B."/>
            <person name="Baker S."/>
            <person name="Barry K."/>
            <person name="Bills G."/>
            <person name="Bluhm B."/>
            <person name="Cannon C."/>
            <person name="Castanera R."/>
            <person name="Culley D."/>
            <person name="Daum C."/>
            <person name="Ezra D."/>
            <person name="Gonzalez J."/>
            <person name="Henrissat B."/>
            <person name="Kuo A."/>
            <person name="Liang C."/>
            <person name="Lipzen A."/>
            <person name="Lutzoni F."/>
            <person name="Magnuson J."/>
            <person name="Mondo S."/>
            <person name="Nolan M."/>
            <person name="Ohm R."/>
            <person name="Pangilinan J."/>
            <person name="Park H.-J."/>
            <person name="Ramirez L."/>
            <person name="Alfaro M."/>
            <person name="Sun H."/>
            <person name="Tritt A."/>
            <person name="Yoshinaga Y."/>
            <person name="Zwiers L.-H."/>
            <person name="Turgeon B."/>
            <person name="Goodwin S."/>
            <person name="Spatafora J."/>
            <person name="Crous P."/>
            <person name="Grigoriev I."/>
        </authorList>
    </citation>
    <scope>NUCLEOTIDE SEQUENCE</scope>
    <source>
        <strain evidence="6">CBS 113818</strain>
    </source>
</reference>
<keyword evidence="3 5" id="KW-1133">Transmembrane helix</keyword>
<dbReference type="InterPro" id="IPR050475">
    <property type="entry name" value="Prenyltransferase_related"/>
</dbReference>
<evidence type="ECO:0000256" key="5">
    <source>
        <dbReference type="SAM" id="Phobius"/>
    </source>
</evidence>
<keyword evidence="2 5" id="KW-0812">Transmembrane</keyword>
<dbReference type="EMBL" id="MU006224">
    <property type="protein sequence ID" value="KAF2827281.1"/>
    <property type="molecule type" value="Genomic_DNA"/>
</dbReference>
<dbReference type="AlphaFoldDB" id="A0A6A7A1Z9"/>
<feature type="transmembrane region" description="Helical" evidence="5">
    <location>
        <begin position="164"/>
        <end position="185"/>
    </location>
</feature>
<evidence type="ECO:0008006" key="8">
    <source>
        <dbReference type="Google" id="ProtNLM"/>
    </source>
</evidence>
<dbReference type="InterPro" id="IPR044878">
    <property type="entry name" value="UbiA_sf"/>
</dbReference>